<dbReference type="RefSeq" id="WP_015944112.1">
    <property type="nucleotide sequence ID" value="NZ_LK996017.1"/>
</dbReference>
<name>A0A098AZG3_DESHA</name>
<dbReference type="PANTHER" id="PTHR32322:SF18">
    <property type="entry name" value="S-ADENOSYLMETHIONINE_S-ADENOSYLHOMOCYSTEINE TRANSPORTER"/>
    <property type="match status" value="1"/>
</dbReference>
<keyword evidence="6 7" id="KW-0472">Membrane</keyword>
<evidence type="ECO:0000313" key="9">
    <source>
        <dbReference type="EMBL" id="CDX01505.1"/>
    </source>
</evidence>
<evidence type="ECO:0000256" key="7">
    <source>
        <dbReference type="SAM" id="Phobius"/>
    </source>
</evidence>
<feature type="transmembrane region" description="Helical" evidence="7">
    <location>
        <begin position="233"/>
        <end position="253"/>
    </location>
</feature>
<feature type="transmembrane region" description="Helical" evidence="7">
    <location>
        <begin position="91"/>
        <end position="110"/>
    </location>
</feature>
<feature type="transmembrane region" description="Helical" evidence="7">
    <location>
        <begin position="289"/>
        <end position="307"/>
    </location>
</feature>
<comment type="similarity">
    <text evidence="2">Belongs to the EamA transporter family.</text>
</comment>
<evidence type="ECO:0000256" key="4">
    <source>
        <dbReference type="ARBA" id="ARBA00022692"/>
    </source>
</evidence>
<proteinExistence type="inferred from homology"/>
<gene>
    <name evidence="9" type="ORF">DPCES_1618</name>
</gene>
<dbReference type="PANTHER" id="PTHR32322">
    <property type="entry name" value="INNER MEMBRANE TRANSPORTER"/>
    <property type="match status" value="1"/>
</dbReference>
<keyword evidence="3" id="KW-1003">Cell membrane</keyword>
<dbReference type="GO" id="GO:0005886">
    <property type="term" value="C:plasma membrane"/>
    <property type="evidence" value="ECO:0007669"/>
    <property type="project" value="UniProtKB-SubCell"/>
</dbReference>
<evidence type="ECO:0000256" key="1">
    <source>
        <dbReference type="ARBA" id="ARBA00004651"/>
    </source>
</evidence>
<dbReference type="InterPro" id="IPR050638">
    <property type="entry name" value="AA-Vitamin_Transporters"/>
</dbReference>
<keyword evidence="5 7" id="KW-1133">Transmembrane helix</keyword>
<dbReference type="InterPro" id="IPR000620">
    <property type="entry name" value="EamA_dom"/>
</dbReference>
<organism evidence="9">
    <name type="scientific">Desulfitobacterium hafniense</name>
    <name type="common">Desulfitobacterium frappieri</name>
    <dbReference type="NCBI Taxonomy" id="49338"/>
    <lineage>
        <taxon>Bacteria</taxon>
        <taxon>Bacillati</taxon>
        <taxon>Bacillota</taxon>
        <taxon>Clostridia</taxon>
        <taxon>Eubacteriales</taxon>
        <taxon>Desulfitobacteriaceae</taxon>
        <taxon>Desulfitobacterium</taxon>
    </lineage>
</organism>
<dbReference type="SUPFAM" id="SSF103481">
    <property type="entry name" value="Multidrug resistance efflux transporter EmrE"/>
    <property type="match status" value="2"/>
</dbReference>
<accession>A0A098AZG3</accession>
<evidence type="ECO:0000256" key="3">
    <source>
        <dbReference type="ARBA" id="ARBA00022475"/>
    </source>
</evidence>
<comment type="subcellular location">
    <subcellularLocation>
        <location evidence="1">Cell membrane</location>
        <topology evidence="1">Multi-pass membrane protein</topology>
    </subcellularLocation>
</comment>
<dbReference type="Pfam" id="PF00892">
    <property type="entry name" value="EamA"/>
    <property type="match status" value="2"/>
</dbReference>
<evidence type="ECO:0000256" key="6">
    <source>
        <dbReference type="ARBA" id="ARBA00023136"/>
    </source>
</evidence>
<feature type="transmembrane region" description="Helical" evidence="7">
    <location>
        <begin position="57"/>
        <end position="75"/>
    </location>
</feature>
<feature type="domain" description="EamA" evidence="8">
    <location>
        <begin position="175"/>
        <end position="307"/>
    </location>
</feature>
<protein>
    <submittedName>
        <fullName evidence="9">Membrane protein</fullName>
    </submittedName>
</protein>
<feature type="transmembrane region" description="Helical" evidence="7">
    <location>
        <begin position="265"/>
        <end position="283"/>
    </location>
</feature>
<feature type="transmembrane region" description="Helical" evidence="7">
    <location>
        <begin position="116"/>
        <end position="135"/>
    </location>
</feature>
<reference evidence="9" key="1">
    <citation type="submission" date="2014-07" db="EMBL/GenBank/DDBJ databases">
        <authorList>
            <person name="Hornung V.Bastian."/>
        </authorList>
    </citation>
    <scope>NUCLEOTIDE SEQUENCE</scope>
    <source>
        <strain evidence="9">PCE-S</strain>
    </source>
</reference>
<dbReference type="PATRIC" id="fig|49338.4.peg.1740"/>
<dbReference type="EMBL" id="LK996017">
    <property type="protein sequence ID" value="CDX01505.1"/>
    <property type="molecule type" value="Genomic_DNA"/>
</dbReference>
<evidence type="ECO:0000256" key="5">
    <source>
        <dbReference type="ARBA" id="ARBA00022989"/>
    </source>
</evidence>
<feature type="transmembrane region" description="Helical" evidence="7">
    <location>
        <begin position="21"/>
        <end position="45"/>
    </location>
</feature>
<dbReference type="InterPro" id="IPR037185">
    <property type="entry name" value="EmrE-like"/>
</dbReference>
<feature type="transmembrane region" description="Helical" evidence="7">
    <location>
        <begin position="176"/>
        <end position="193"/>
    </location>
</feature>
<feature type="domain" description="EamA" evidence="8">
    <location>
        <begin position="22"/>
        <end position="161"/>
    </location>
</feature>
<dbReference type="AlphaFoldDB" id="A0A098AZG3"/>
<evidence type="ECO:0000259" key="8">
    <source>
        <dbReference type="Pfam" id="PF00892"/>
    </source>
</evidence>
<feature type="transmembrane region" description="Helical" evidence="7">
    <location>
        <begin position="147"/>
        <end position="164"/>
    </location>
</feature>
<sequence length="314" mass="34142">MNELIVVKGEEKAQNIRTKAVRGTILTLIGGISWGFSGACGQYLFSVKGIDPHWVTVVRMLTAGLLLFCLVLFKYREQMVGLLSNKRDRRTLIVFSIFGLIACQYTYLLAISHSNAGTATVLQYLGPLLIMIFVCGMDRRLPTKTEGVAIALAVTGTFLLATHGNVSNLVISTQGLFWGLMAALGLMLYTIIPGKIINKWGSIVVTGCGMLMGGSILLVVIRPWQIPVSLDWQVFWGMLAIIVIGTVVSFTLYLQGVSDIGPVKASMIASVEPVSAALFSAFWLNTAFVWIDMVGFALIITTVILLTRQGSSRD</sequence>
<feature type="transmembrane region" description="Helical" evidence="7">
    <location>
        <begin position="200"/>
        <end position="221"/>
    </location>
</feature>
<evidence type="ECO:0000256" key="2">
    <source>
        <dbReference type="ARBA" id="ARBA00007362"/>
    </source>
</evidence>
<keyword evidence="4 7" id="KW-0812">Transmembrane</keyword>